<dbReference type="InterPro" id="IPR008258">
    <property type="entry name" value="Transglycosylase_SLT_dom_1"/>
</dbReference>
<dbReference type="InterPro" id="IPR023346">
    <property type="entry name" value="Lysozyme-like_dom_sf"/>
</dbReference>
<dbReference type="RefSeq" id="WP_194513967.1">
    <property type="nucleotide sequence ID" value="NZ_JADIXP010000011.1"/>
</dbReference>
<evidence type="ECO:0000313" key="2">
    <source>
        <dbReference type="EMBL" id="MBF4179645.1"/>
    </source>
</evidence>
<reference evidence="2 3" key="1">
    <citation type="submission" date="2020-11" db="EMBL/GenBank/DDBJ databases">
        <title>Identification of Lelliottia nimipressuralis from Wound Infection by Whole Genome-Based Bacterial Identification.</title>
        <authorList>
            <person name="Navarathna D.H."/>
            <person name="Choi H."/>
            <person name="Jinadatha C."/>
            <person name="Chatterjee P."/>
            <person name="Hwang M."/>
        </authorList>
    </citation>
    <scope>NUCLEOTIDE SEQUENCE [LARGE SCALE GENOMIC DNA]</scope>
    <source>
        <strain evidence="2 3">DN2020</strain>
    </source>
</reference>
<accession>A0ABD4KDN1</accession>
<evidence type="ECO:0000259" key="1">
    <source>
        <dbReference type="Pfam" id="PF01464"/>
    </source>
</evidence>
<comment type="caution">
    <text evidence="2">The sequence shown here is derived from an EMBL/GenBank/DDBJ whole genome shotgun (WGS) entry which is preliminary data.</text>
</comment>
<evidence type="ECO:0000313" key="3">
    <source>
        <dbReference type="Proteomes" id="UP000628560"/>
    </source>
</evidence>
<dbReference type="Gene3D" id="1.10.530.10">
    <property type="match status" value="1"/>
</dbReference>
<feature type="domain" description="Transglycosylase SLT" evidence="1">
    <location>
        <begin position="38"/>
        <end position="148"/>
    </location>
</feature>
<dbReference type="AlphaFoldDB" id="A0ABD4KDN1"/>
<gene>
    <name evidence="2" type="ORF">ISP11_17405</name>
</gene>
<proteinExistence type="predicted"/>
<dbReference type="Proteomes" id="UP000628560">
    <property type="component" value="Unassembled WGS sequence"/>
</dbReference>
<dbReference type="SUPFAM" id="SSF53955">
    <property type="entry name" value="Lysozyme-like"/>
    <property type="match status" value="1"/>
</dbReference>
<protein>
    <submittedName>
        <fullName evidence="2">Transglycosylase SLT domain-containing protein</fullName>
    </submittedName>
</protein>
<dbReference type="Pfam" id="PF01464">
    <property type="entry name" value="SLT"/>
    <property type="match status" value="1"/>
</dbReference>
<organism evidence="2 3">
    <name type="scientific">Lelliottia nimipressuralis</name>
    <dbReference type="NCBI Taxonomy" id="69220"/>
    <lineage>
        <taxon>Bacteria</taxon>
        <taxon>Pseudomonadati</taxon>
        <taxon>Pseudomonadota</taxon>
        <taxon>Gammaproteobacteria</taxon>
        <taxon>Enterobacterales</taxon>
        <taxon>Enterobacteriaceae</taxon>
        <taxon>Lelliottia</taxon>
    </lineage>
</organism>
<dbReference type="EMBL" id="JADIXP010000011">
    <property type="protein sequence ID" value="MBF4179645.1"/>
    <property type="molecule type" value="Genomic_DNA"/>
</dbReference>
<sequence>MKSKVLKKQSEVFVKSTSPKEIIVDDALRLKEIREIVKANNSSSLSDDLIICQIYMESRFNERSGEGVHSAKGLMQMQKNAVRQVYKYRLQKNTGKMPSDKRAAEAFSEADSFYESEKIYNENDNVKLGTEYMQYWIDKANGDLIQAYKKFRGKENGVYYKKIKSCADKLELQPDNMQLLRDMVK</sequence>
<name>A0ABD4KDN1_9ENTR</name>